<dbReference type="InterPro" id="IPR027417">
    <property type="entry name" value="P-loop_NTPase"/>
</dbReference>
<keyword evidence="3 10" id="KW-0819">tRNA processing</keyword>
<proteinExistence type="inferred from homology"/>
<dbReference type="GO" id="GO:0046872">
    <property type="term" value="F:metal ion binding"/>
    <property type="evidence" value="ECO:0007669"/>
    <property type="project" value="UniProtKB-KW"/>
</dbReference>
<dbReference type="FunFam" id="3.30.1360.120:FF:000003">
    <property type="entry name" value="tRNA modification GTPase MnmE"/>
    <property type="match status" value="1"/>
</dbReference>
<evidence type="ECO:0000256" key="1">
    <source>
        <dbReference type="ARBA" id="ARBA00011043"/>
    </source>
</evidence>
<dbReference type="NCBIfam" id="TIGR00231">
    <property type="entry name" value="small_GTP"/>
    <property type="match status" value="1"/>
</dbReference>
<feature type="binding site" evidence="10">
    <location>
        <begin position="294"/>
        <end position="297"/>
    </location>
    <ligand>
        <name>GTP</name>
        <dbReference type="ChEBI" id="CHEBI:37565"/>
    </ligand>
</feature>
<feature type="binding site" evidence="10">
    <location>
        <position position="39"/>
    </location>
    <ligand>
        <name>(6S)-5-formyl-5,6,7,8-tetrahydrofolate</name>
        <dbReference type="ChEBI" id="CHEBI:57457"/>
    </ligand>
</feature>
<feature type="binding site" evidence="10">
    <location>
        <position position="144"/>
    </location>
    <ligand>
        <name>(6S)-5-formyl-5,6,7,8-tetrahydrofolate</name>
        <dbReference type="ChEBI" id="CHEBI:57457"/>
    </ligand>
</feature>
<reference evidence="13 14" key="1">
    <citation type="submission" date="2008-06" db="EMBL/GenBank/DDBJ databases">
        <title>Complete sequence of Chloroherpeton thalassium ATCC 35110.</title>
        <authorList>
            <consortium name="US DOE Joint Genome Institute"/>
            <person name="Lucas S."/>
            <person name="Copeland A."/>
            <person name="Lapidus A."/>
            <person name="Glavina del Rio T."/>
            <person name="Dalin E."/>
            <person name="Tice H."/>
            <person name="Bruce D."/>
            <person name="Goodwin L."/>
            <person name="Pitluck S."/>
            <person name="Schmutz J."/>
            <person name="Larimer F."/>
            <person name="Land M."/>
            <person name="Hauser L."/>
            <person name="Kyrpides N."/>
            <person name="Mikhailova N."/>
            <person name="Liu Z."/>
            <person name="Li T."/>
            <person name="Zhao F."/>
            <person name="Overmann J."/>
            <person name="Bryant D.A."/>
            <person name="Richardson P."/>
        </authorList>
    </citation>
    <scope>NUCLEOTIDE SEQUENCE [LARGE SCALE GENOMIC DNA]</scope>
    <source>
        <strain evidence="14">ATCC 35110 / GB-78</strain>
    </source>
</reference>
<dbReference type="eggNOG" id="COG0486">
    <property type="taxonomic scope" value="Bacteria"/>
</dbReference>
<keyword evidence="2 10" id="KW-0963">Cytoplasm</keyword>
<feature type="binding site" evidence="10">
    <location>
        <position position="269"/>
    </location>
    <ligand>
        <name>K(+)</name>
        <dbReference type="ChEBI" id="CHEBI:29103"/>
    </ligand>
</feature>
<comment type="function">
    <text evidence="10">Exhibits a very high intrinsic GTPase hydrolysis rate. Involved in the addition of a carboxymethylaminomethyl (cmnm) group at the wobble position (U34) of certain tRNAs, forming tRNA-cmnm(5)s(2)U34.</text>
</comment>
<feature type="binding site" evidence="10">
    <location>
        <begin position="250"/>
        <end position="255"/>
    </location>
    <ligand>
        <name>GTP</name>
        <dbReference type="ChEBI" id="CHEBI:37565"/>
    </ligand>
</feature>
<dbReference type="Gene3D" id="1.20.120.430">
    <property type="entry name" value="tRNA modification GTPase MnmE domain 2"/>
    <property type="match status" value="1"/>
</dbReference>
<evidence type="ECO:0000256" key="2">
    <source>
        <dbReference type="ARBA" id="ARBA00022490"/>
    </source>
</evidence>
<dbReference type="AlphaFoldDB" id="B3QWR0"/>
<dbReference type="Gene3D" id="3.30.1360.120">
    <property type="entry name" value="Probable tRNA modification gtpase trme, domain 1"/>
    <property type="match status" value="1"/>
</dbReference>
<keyword evidence="7 10" id="KW-0460">Magnesium</keyword>
<feature type="binding site" evidence="10">
    <location>
        <position position="483"/>
    </location>
    <ligand>
        <name>(6S)-5-formyl-5,6,7,8-tetrahydrofolate</name>
        <dbReference type="ChEBI" id="CHEBI:57457"/>
    </ligand>
</feature>
<evidence type="ECO:0000256" key="6">
    <source>
        <dbReference type="ARBA" id="ARBA00022801"/>
    </source>
</evidence>
<keyword evidence="14" id="KW-1185">Reference proteome</keyword>
<keyword evidence="8 10" id="KW-0630">Potassium</keyword>
<feature type="binding site" evidence="10">
    <location>
        <position position="271"/>
    </location>
    <ligand>
        <name>K(+)</name>
        <dbReference type="ChEBI" id="CHEBI:29103"/>
    </ligand>
</feature>
<dbReference type="Pfam" id="PF01926">
    <property type="entry name" value="MMR_HSR1"/>
    <property type="match status" value="1"/>
</dbReference>
<dbReference type="STRING" id="517418.Ctha_0806"/>
<dbReference type="HOGENOM" id="CLU_019624_4_1_10"/>
<evidence type="ECO:0000256" key="3">
    <source>
        <dbReference type="ARBA" id="ARBA00022694"/>
    </source>
</evidence>
<evidence type="ECO:0000256" key="7">
    <source>
        <dbReference type="ARBA" id="ARBA00022842"/>
    </source>
</evidence>
<dbReference type="InterPro" id="IPR006073">
    <property type="entry name" value="GTP-bd"/>
</dbReference>
<comment type="caution">
    <text evidence="10">Lacks conserved residue(s) required for the propagation of feature annotation.</text>
</comment>
<keyword evidence="4 10" id="KW-0479">Metal-binding</keyword>
<sequence>MDDLHFVEDRHHPARPQGQLEAIAAVATPVGEGALSIVRMTGEGVLAVADKVFRKIDGDNFSFASCRSHTAHYGRFNNLAGELIDEVMAIVYRAPRSFTTEDMVEFNCHGGVIVTETVLQTLLEAGCRLAEPGEFTRRAFLNGRIDLVQAEAVGEMIHAKTQTAYRSAISQLKGDLSLKLGSLRTELLNACSMLELELDFSEEDVEFQSREALSARLSAMATELEALANTFRFGKFVKEGVATAIVGRPNAGKSTLLNALLGKERAIVSHVPGTTRDYIEESFVLDGVPFRLIDTAGLRLSDDALESEGIRRSYEKITEADLVIFVHDATEKITEAERTEILALRKKSAHAKFFIVANKIDCVTGAPNFANAPDEQEHIEVVPISALRREGLSELRQKMKTLATGLEKLNEGSLVITNQRHFEAIKNALERLQVARELLIEGAETELIASDLREVLHQIGSIIGKVTTDDILNNIFDRFCIGK</sequence>
<dbReference type="SUPFAM" id="SSF52540">
    <property type="entry name" value="P-loop containing nucleoside triphosphate hydrolases"/>
    <property type="match status" value="1"/>
</dbReference>
<comment type="similarity">
    <text evidence="1 10 11">Belongs to the TRAFAC class TrmE-Era-EngA-EngB-Septin-like GTPase superfamily. TrmE GTPase family.</text>
</comment>
<dbReference type="InterPro" id="IPR018948">
    <property type="entry name" value="GTP-bd_TrmE_N"/>
</dbReference>
<feature type="binding site" evidence="10">
    <location>
        <position position="250"/>
    </location>
    <ligand>
        <name>K(+)</name>
        <dbReference type="ChEBI" id="CHEBI:29103"/>
    </ligand>
</feature>
<evidence type="ECO:0000256" key="4">
    <source>
        <dbReference type="ARBA" id="ARBA00022723"/>
    </source>
</evidence>
<evidence type="ECO:0000256" key="5">
    <source>
        <dbReference type="ARBA" id="ARBA00022741"/>
    </source>
</evidence>
<dbReference type="GO" id="GO:0002098">
    <property type="term" value="P:tRNA wobble uridine modification"/>
    <property type="evidence" value="ECO:0007669"/>
    <property type="project" value="TreeGrafter"/>
</dbReference>
<comment type="cofactor">
    <cofactor evidence="10">
        <name>K(+)</name>
        <dbReference type="ChEBI" id="CHEBI:29103"/>
    </cofactor>
    <text evidence="10">Binds 1 potassium ion per subunit.</text>
</comment>
<evidence type="ECO:0000256" key="10">
    <source>
        <dbReference type="HAMAP-Rule" id="MF_00379"/>
    </source>
</evidence>
<dbReference type="Gene3D" id="3.40.50.300">
    <property type="entry name" value="P-loop containing nucleotide triphosphate hydrolases"/>
    <property type="match status" value="1"/>
</dbReference>
<accession>B3QWR0</accession>
<dbReference type="CDD" id="cd04164">
    <property type="entry name" value="trmE"/>
    <property type="match status" value="1"/>
</dbReference>
<dbReference type="PANTHER" id="PTHR42714:SF2">
    <property type="entry name" value="TRNA MODIFICATION GTPASE GTPBP3, MITOCHONDRIAL"/>
    <property type="match status" value="1"/>
</dbReference>
<feature type="binding site" evidence="10">
    <location>
        <position position="274"/>
    </location>
    <ligand>
        <name>K(+)</name>
        <dbReference type="ChEBI" id="CHEBI:29103"/>
    </ligand>
</feature>
<keyword evidence="9 10" id="KW-0342">GTP-binding</keyword>
<feature type="binding site" evidence="10">
    <location>
        <begin position="269"/>
        <end position="275"/>
    </location>
    <ligand>
        <name>GTP</name>
        <dbReference type="ChEBI" id="CHEBI:37565"/>
    </ligand>
</feature>
<dbReference type="PANTHER" id="PTHR42714">
    <property type="entry name" value="TRNA MODIFICATION GTPASE GTPBP3"/>
    <property type="match status" value="1"/>
</dbReference>
<dbReference type="InterPro" id="IPR027266">
    <property type="entry name" value="TrmE/GcvT-like"/>
</dbReference>
<dbReference type="PROSITE" id="PS51709">
    <property type="entry name" value="G_TRME"/>
    <property type="match status" value="1"/>
</dbReference>
<protein>
    <recommendedName>
        <fullName evidence="10">tRNA modification GTPase MnmE</fullName>
        <ecNumber evidence="10">3.6.-.-</ecNumber>
    </recommendedName>
</protein>
<dbReference type="RefSeq" id="WP_012499358.1">
    <property type="nucleotide sequence ID" value="NC_011026.1"/>
</dbReference>
<dbReference type="InterPro" id="IPR004520">
    <property type="entry name" value="GTPase_MnmE"/>
</dbReference>
<dbReference type="Pfam" id="PF10396">
    <property type="entry name" value="TrmE_N"/>
    <property type="match status" value="1"/>
</dbReference>
<feature type="domain" description="TrmE-type G" evidence="12">
    <location>
        <begin position="240"/>
        <end position="404"/>
    </location>
</feature>
<feature type="binding site" evidence="10">
    <location>
        <position position="105"/>
    </location>
    <ligand>
        <name>(6S)-5-formyl-5,6,7,8-tetrahydrofolate</name>
        <dbReference type="ChEBI" id="CHEBI:57457"/>
    </ligand>
</feature>
<evidence type="ECO:0000259" key="12">
    <source>
        <dbReference type="PROSITE" id="PS51709"/>
    </source>
</evidence>
<dbReference type="NCBIfam" id="TIGR00450">
    <property type="entry name" value="mnmE_trmE_thdF"/>
    <property type="match status" value="1"/>
</dbReference>
<dbReference type="KEGG" id="cts:Ctha_0806"/>
<dbReference type="HAMAP" id="MF_00379">
    <property type="entry name" value="GTPase_MnmE"/>
    <property type="match status" value="1"/>
</dbReference>
<dbReference type="EC" id="3.6.-.-" evidence="10"/>
<name>B3QWR0_CHLT3</name>
<evidence type="ECO:0000256" key="11">
    <source>
        <dbReference type="RuleBase" id="RU003313"/>
    </source>
</evidence>
<gene>
    <name evidence="10" type="primary">mnmE</name>
    <name evidence="10" type="synonym">trmE</name>
    <name evidence="13" type="ordered locus">Ctha_0806</name>
</gene>
<dbReference type="CDD" id="cd14858">
    <property type="entry name" value="TrmE_N"/>
    <property type="match status" value="1"/>
</dbReference>
<dbReference type="Proteomes" id="UP000001208">
    <property type="component" value="Chromosome"/>
</dbReference>
<feature type="binding site" evidence="10">
    <location>
        <position position="254"/>
    </location>
    <ligand>
        <name>Mg(2+)</name>
        <dbReference type="ChEBI" id="CHEBI:18420"/>
    </ligand>
</feature>
<dbReference type="EMBL" id="CP001100">
    <property type="protein sequence ID" value="ACF13274.1"/>
    <property type="molecule type" value="Genomic_DNA"/>
</dbReference>
<dbReference type="GO" id="GO:0003924">
    <property type="term" value="F:GTPase activity"/>
    <property type="evidence" value="ECO:0007669"/>
    <property type="project" value="UniProtKB-UniRule"/>
</dbReference>
<keyword evidence="6 10" id="KW-0378">Hydrolase</keyword>
<dbReference type="InterPro" id="IPR025867">
    <property type="entry name" value="MnmE_helical"/>
</dbReference>
<dbReference type="InterPro" id="IPR005225">
    <property type="entry name" value="Small_GTP-bd"/>
</dbReference>
<dbReference type="FunFam" id="3.40.50.300:FF:001376">
    <property type="entry name" value="tRNA modification GTPase MnmE"/>
    <property type="match status" value="1"/>
</dbReference>
<dbReference type="OrthoDB" id="9805918at2"/>
<dbReference type="GO" id="GO:0005829">
    <property type="term" value="C:cytosol"/>
    <property type="evidence" value="ECO:0007669"/>
    <property type="project" value="TreeGrafter"/>
</dbReference>
<dbReference type="GO" id="GO:0030488">
    <property type="term" value="P:tRNA methylation"/>
    <property type="evidence" value="ECO:0007669"/>
    <property type="project" value="TreeGrafter"/>
</dbReference>
<dbReference type="InterPro" id="IPR027368">
    <property type="entry name" value="MnmE_dom2"/>
</dbReference>
<evidence type="ECO:0000256" key="8">
    <source>
        <dbReference type="ARBA" id="ARBA00022958"/>
    </source>
</evidence>
<evidence type="ECO:0000313" key="13">
    <source>
        <dbReference type="EMBL" id="ACF13274.1"/>
    </source>
</evidence>
<keyword evidence="5 10" id="KW-0547">Nucleotide-binding</keyword>
<comment type="subunit">
    <text evidence="10">Homodimer. Heterotetramer of two MnmE and two MnmG subunits.</text>
</comment>
<dbReference type="GO" id="GO:0005525">
    <property type="term" value="F:GTP binding"/>
    <property type="evidence" value="ECO:0007669"/>
    <property type="project" value="UniProtKB-UniRule"/>
</dbReference>
<organism evidence="13 14">
    <name type="scientific">Chloroherpeton thalassium (strain ATCC 35110 / GB-78)</name>
    <dbReference type="NCBI Taxonomy" id="517418"/>
    <lineage>
        <taxon>Bacteria</taxon>
        <taxon>Pseudomonadati</taxon>
        <taxon>Chlorobiota</taxon>
        <taxon>Chlorobiia</taxon>
        <taxon>Chlorobiales</taxon>
        <taxon>Chloroherpetonaceae</taxon>
        <taxon>Chloroherpeton</taxon>
    </lineage>
</organism>
<dbReference type="Pfam" id="PF12631">
    <property type="entry name" value="MnmE_helical"/>
    <property type="match status" value="1"/>
</dbReference>
<comment type="subcellular location">
    <subcellularLocation>
        <location evidence="10">Cytoplasm</location>
    </subcellularLocation>
</comment>
<dbReference type="NCBIfam" id="NF003661">
    <property type="entry name" value="PRK05291.1-3"/>
    <property type="match status" value="1"/>
</dbReference>
<evidence type="ECO:0000313" key="14">
    <source>
        <dbReference type="Proteomes" id="UP000001208"/>
    </source>
</evidence>
<feature type="binding site" evidence="10">
    <location>
        <position position="275"/>
    </location>
    <ligand>
        <name>Mg(2+)</name>
        <dbReference type="ChEBI" id="CHEBI:18420"/>
    </ligand>
</feature>
<evidence type="ECO:0000256" key="9">
    <source>
        <dbReference type="ARBA" id="ARBA00023134"/>
    </source>
</evidence>
<dbReference type="InterPro" id="IPR031168">
    <property type="entry name" value="G_TrmE"/>
</dbReference>
<dbReference type="GO" id="GO:0042802">
    <property type="term" value="F:identical protein binding"/>
    <property type="evidence" value="ECO:0007669"/>
    <property type="project" value="UniProtKB-ARBA"/>
</dbReference>